<proteinExistence type="inferred from homology"/>
<sequence length="823" mass="89909">MQGCNVPEGSSVSVGSVVNANAWFELPPKCKTVSDYKPKMNITLGGSTYTKTIDLESQDFFNLPEFGSFGSGTNGPDSSQVNESLLQNNGQIIQSSVGYNEQKTLSNVESNHYAEISGDYITKTPEKSSSASRSTFFSRLARRLTIRRTVPKLNSVSPPHGNANSLKSVVERSSPQIPTGRKIRRWLSKHLMPPPKNSLHKAPPSHFSTRAATLDGAVDKCVSQPADDFGSAPTRRRALPLMNLSGSSLCNSQTGTVSLADEPLEAGMKSTKQKAFSYGSRRLNSIGAAASASVKRDNPAAQISSAFSSPSVTGIGPPPRYLNVSLAAFGYTGCNRRWVSVQTLERGKTPTAEQASPSAFPEANVAPHHNESTSPASSPRTVARRPYRLDIHDGQNFEVLPIFIIALFSMQLSTGPVYMRMDSWIDGGFGSIEEFFHITSSLCRIVLDMYCGEYLASPAAQAPVVTPAAVTEHANSSGVAIRVKRNCSNVTSVTTSGEGDQSQDLNRSHHSHHEHWNRSSLIMLAVAQASPRRRRLVCGEESTNLDVPLPKVEEVPSMNTTDNSQEEETAAATMGLEEAASSFALVNGHGLAKNEEETVTAVVTMKEEQSDEVKDGHYFLRVAEDTAQELRSRVEKIEHDLSEHEFSEEVSGHLRTTVGKVNLLLSQKFPQFRGLCMDSIEAARVSDSAGDFVTLPSDLEGFWAMVMLQVNDVRSMIAECDRLRQNDWRIGLEPSSSNDQNSCLQTPSKTKRRQLKTAVSPATMKSRQNKEAAELARSQARERLKAAKRQYMRARQDECTSSINNSSSSNNVFDNESSTFLVL</sequence>
<dbReference type="Proteomes" id="UP000274429">
    <property type="component" value="Unassembled WGS sequence"/>
</dbReference>
<reference evidence="4 5" key="2">
    <citation type="submission" date="2018-11" db="EMBL/GenBank/DDBJ databases">
        <authorList>
            <consortium name="Pathogen Informatics"/>
        </authorList>
    </citation>
    <scope>NUCLEOTIDE SEQUENCE [LARGE SCALE GENOMIC DNA]</scope>
</reference>
<dbReference type="GO" id="GO:0060090">
    <property type="term" value="F:molecular adaptor activity"/>
    <property type="evidence" value="ECO:0007669"/>
    <property type="project" value="TreeGrafter"/>
</dbReference>
<name>A0A158RF58_HYDTA</name>
<feature type="coiled-coil region" evidence="2">
    <location>
        <begin position="620"/>
        <end position="647"/>
    </location>
</feature>
<organism evidence="6">
    <name type="scientific">Hydatigena taeniaeformis</name>
    <name type="common">Feline tapeworm</name>
    <name type="synonym">Taenia taeniaeformis</name>
    <dbReference type="NCBI Taxonomy" id="6205"/>
    <lineage>
        <taxon>Eukaryota</taxon>
        <taxon>Metazoa</taxon>
        <taxon>Spiralia</taxon>
        <taxon>Lophotrochozoa</taxon>
        <taxon>Platyhelminthes</taxon>
        <taxon>Cestoda</taxon>
        <taxon>Eucestoda</taxon>
        <taxon>Cyclophyllidea</taxon>
        <taxon>Taeniidae</taxon>
        <taxon>Hydatigera</taxon>
    </lineage>
</organism>
<evidence type="ECO:0000313" key="4">
    <source>
        <dbReference type="EMBL" id="VDM33577.1"/>
    </source>
</evidence>
<feature type="region of interest" description="Disordered" evidence="3">
    <location>
        <begin position="787"/>
        <end position="823"/>
    </location>
</feature>
<evidence type="ECO:0000313" key="6">
    <source>
        <dbReference type="WBParaSite" id="TTAC_0000891101-mRNA-1"/>
    </source>
</evidence>
<protein>
    <submittedName>
        <fullName evidence="4 6">Uncharacterized protein</fullName>
    </submittedName>
</protein>
<dbReference type="Pfam" id="PF03359">
    <property type="entry name" value="GKAP"/>
    <property type="match status" value="1"/>
</dbReference>
<evidence type="ECO:0000313" key="5">
    <source>
        <dbReference type="Proteomes" id="UP000274429"/>
    </source>
</evidence>
<evidence type="ECO:0000256" key="3">
    <source>
        <dbReference type="SAM" id="MobiDB-lite"/>
    </source>
</evidence>
<feature type="region of interest" description="Disordered" evidence="3">
    <location>
        <begin position="152"/>
        <end position="177"/>
    </location>
</feature>
<gene>
    <name evidence="4" type="ORF">TTAC_LOCUS8896</name>
</gene>
<keyword evidence="2" id="KW-0175">Coiled coil</keyword>
<feature type="compositionally biased region" description="Polar residues" evidence="3">
    <location>
        <begin position="734"/>
        <end position="748"/>
    </location>
</feature>
<dbReference type="STRING" id="6205.A0A158RF58"/>
<keyword evidence="5" id="KW-1185">Reference proteome</keyword>
<dbReference type="GO" id="GO:0023052">
    <property type="term" value="P:signaling"/>
    <property type="evidence" value="ECO:0007669"/>
    <property type="project" value="InterPro"/>
</dbReference>
<reference evidence="6" key="1">
    <citation type="submission" date="2016-04" db="UniProtKB">
        <authorList>
            <consortium name="WormBaseParasite"/>
        </authorList>
    </citation>
    <scope>IDENTIFICATION</scope>
</reference>
<comment type="similarity">
    <text evidence="1">Belongs to the SAPAP family.</text>
</comment>
<dbReference type="PANTHER" id="PTHR12353">
    <property type="entry name" value="DISKS LARGE-ASSOCIATED PROTEIN DAP SAP90/PSD-95-ASSOCIATED PROTEIN"/>
    <property type="match status" value="1"/>
</dbReference>
<evidence type="ECO:0000256" key="1">
    <source>
        <dbReference type="ARBA" id="ARBA00008839"/>
    </source>
</evidence>
<dbReference type="WBParaSite" id="TTAC_0000891101-mRNA-1">
    <property type="protein sequence ID" value="TTAC_0000891101-mRNA-1"/>
    <property type="gene ID" value="TTAC_0000891101"/>
</dbReference>
<dbReference type="OrthoDB" id="10023951at2759"/>
<dbReference type="InterPro" id="IPR005026">
    <property type="entry name" value="SAPAP"/>
</dbReference>
<dbReference type="GO" id="GO:0098978">
    <property type="term" value="C:glutamatergic synapse"/>
    <property type="evidence" value="ECO:0007669"/>
    <property type="project" value="TreeGrafter"/>
</dbReference>
<dbReference type="PANTHER" id="PTHR12353:SF31">
    <property type="entry name" value="LD44824P"/>
    <property type="match status" value="1"/>
</dbReference>
<feature type="compositionally biased region" description="Polar residues" evidence="3">
    <location>
        <begin position="492"/>
        <end position="505"/>
    </location>
</feature>
<dbReference type="EMBL" id="UYWX01020621">
    <property type="protein sequence ID" value="VDM33577.1"/>
    <property type="molecule type" value="Genomic_DNA"/>
</dbReference>
<accession>A0A158RF58</accession>
<dbReference type="AlphaFoldDB" id="A0A158RF58"/>
<feature type="region of interest" description="Disordered" evidence="3">
    <location>
        <begin position="492"/>
        <end position="513"/>
    </location>
</feature>
<feature type="region of interest" description="Disordered" evidence="3">
    <location>
        <begin position="346"/>
        <end position="381"/>
    </location>
</feature>
<feature type="compositionally biased region" description="Low complexity" evidence="3">
    <location>
        <begin position="801"/>
        <end position="823"/>
    </location>
</feature>
<evidence type="ECO:0000256" key="2">
    <source>
        <dbReference type="SAM" id="Coils"/>
    </source>
</evidence>
<feature type="region of interest" description="Disordered" evidence="3">
    <location>
        <begin position="731"/>
        <end position="772"/>
    </location>
</feature>
<dbReference type="GO" id="GO:0099572">
    <property type="term" value="C:postsynaptic specialization"/>
    <property type="evidence" value="ECO:0007669"/>
    <property type="project" value="TreeGrafter"/>
</dbReference>